<keyword evidence="3" id="KW-0804">Transcription</keyword>
<reference evidence="5" key="3">
    <citation type="submission" date="2021-09" db="EMBL/GenBank/DDBJ databases">
        <authorList>
            <person name="Gilroy R."/>
        </authorList>
    </citation>
    <scope>NUCLEOTIDE SEQUENCE</scope>
    <source>
        <strain evidence="5">CHK175-13533</strain>
    </source>
</reference>
<evidence type="ECO:0000313" key="5">
    <source>
        <dbReference type="EMBL" id="HJH23595.1"/>
    </source>
</evidence>
<accession>A0A9D2VFI0</accession>
<dbReference type="SMART" id="SM00347">
    <property type="entry name" value="HTH_MARR"/>
    <property type="match status" value="1"/>
</dbReference>
<reference evidence="6 8" key="1">
    <citation type="submission" date="2020-03" db="EMBL/GenBank/DDBJ databases">
        <title>Genomic Encyclopedia of Type Strains, Phase IV (KMG-IV): sequencing the most valuable type-strain genomes for metagenomic binning, comparative biology and taxonomic classification.</title>
        <authorList>
            <person name="Goeker M."/>
        </authorList>
    </citation>
    <scope>NUCLEOTIDE SEQUENCE [LARGE SCALE GENOMIC DNA]</scope>
    <source>
        <strain evidence="6 8">DSM 26613</strain>
    </source>
</reference>
<evidence type="ECO:0000256" key="3">
    <source>
        <dbReference type="ARBA" id="ARBA00023163"/>
    </source>
</evidence>
<evidence type="ECO:0000256" key="2">
    <source>
        <dbReference type="ARBA" id="ARBA00023125"/>
    </source>
</evidence>
<dbReference type="GO" id="GO:0006950">
    <property type="term" value="P:response to stress"/>
    <property type="evidence" value="ECO:0007669"/>
    <property type="project" value="TreeGrafter"/>
</dbReference>
<proteinExistence type="predicted"/>
<keyword evidence="2 6" id="KW-0238">DNA-binding</keyword>
<dbReference type="InterPro" id="IPR036390">
    <property type="entry name" value="WH_DNA-bd_sf"/>
</dbReference>
<dbReference type="Pfam" id="PF01047">
    <property type="entry name" value="MarR"/>
    <property type="match status" value="1"/>
</dbReference>
<dbReference type="InterPro" id="IPR023187">
    <property type="entry name" value="Tscrpt_reg_MarR-type_CS"/>
</dbReference>
<dbReference type="PRINTS" id="PR00598">
    <property type="entry name" value="HTHMARR"/>
</dbReference>
<name>A0A9D2VFI0_9BURK</name>
<dbReference type="AlphaFoldDB" id="A0A9D2VFI0"/>
<feature type="domain" description="HTH marR-type" evidence="4">
    <location>
        <begin position="9"/>
        <end position="141"/>
    </location>
</feature>
<evidence type="ECO:0000313" key="7">
    <source>
        <dbReference type="Proteomes" id="UP000700248"/>
    </source>
</evidence>
<dbReference type="GO" id="GO:0003677">
    <property type="term" value="F:DNA binding"/>
    <property type="evidence" value="ECO:0007669"/>
    <property type="project" value="UniProtKB-KW"/>
</dbReference>
<evidence type="ECO:0000256" key="1">
    <source>
        <dbReference type="ARBA" id="ARBA00023015"/>
    </source>
</evidence>
<dbReference type="GO" id="GO:0003700">
    <property type="term" value="F:DNA-binding transcription factor activity"/>
    <property type="evidence" value="ECO:0007669"/>
    <property type="project" value="InterPro"/>
</dbReference>
<keyword evidence="1" id="KW-0805">Transcription regulation</keyword>
<evidence type="ECO:0000313" key="8">
    <source>
        <dbReference type="Proteomes" id="UP000783934"/>
    </source>
</evidence>
<dbReference type="PANTHER" id="PTHR33164">
    <property type="entry name" value="TRANSCRIPTIONAL REGULATOR, MARR FAMILY"/>
    <property type="match status" value="1"/>
</dbReference>
<evidence type="ECO:0000313" key="6">
    <source>
        <dbReference type="EMBL" id="NJB65110.1"/>
    </source>
</evidence>
<comment type="caution">
    <text evidence="5">The sequence shown here is derived from an EMBL/GenBank/DDBJ whole genome shotgun (WGS) entry which is preliminary data.</text>
</comment>
<dbReference type="EMBL" id="DYTQ01000046">
    <property type="protein sequence ID" value="HJH23595.1"/>
    <property type="molecule type" value="Genomic_DNA"/>
</dbReference>
<evidence type="ECO:0000259" key="4">
    <source>
        <dbReference type="PROSITE" id="PS50995"/>
    </source>
</evidence>
<gene>
    <name evidence="6" type="ORF">GGR41_001339</name>
    <name evidence="5" type="ORF">K8U84_03480</name>
</gene>
<dbReference type="Proteomes" id="UP000700248">
    <property type="component" value="Unassembled WGS sequence"/>
</dbReference>
<protein>
    <submittedName>
        <fullName evidence="5 6">MarR family transcriptional regulator</fullName>
    </submittedName>
</protein>
<dbReference type="InterPro" id="IPR000835">
    <property type="entry name" value="HTH_MarR-typ"/>
</dbReference>
<dbReference type="RefSeq" id="WP_229711033.1">
    <property type="nucleotide sequence ID" value="NZ_BMCQ01000001.1"/>
</dbReference>
<dbReference type="EMBL" id="JAATIZ010000002">
    <property type="protein sequence ID" value="NJB65110.1"/>
    <property type="molecule type" value="Genomic_DNA"/>
</dbReference>
<dbReference type="InterPro" id="IPR036388">
    <property type="entry name" value="WH-like_DNA-bd_sf"/>
</dbReference>
<dbReference type="Proteomes" id="UP000783934">
    <property type="component" value="Unassembled WGS sequence"/>
</dbReference>
<dbReference type="PROSITE" id="PS01117">
    <property type="entry name" value="HTH_MARR_1"/>
    <property type="match status" value="1"/>
</dbReference>
<sequence length="147" mass="16274">MNTEAIFVDNYLPALLAQASQIISTEFHQVVQKNGLSITEWRVLSILSGAGVVSVGQLARIATSKQPTVTRVVDKMVNAGYVHRVAHNGDRRVSLVEITEPGRVLISGLIEQAKKHESEVIERLQPLDVEALKATLRRLILENRVDE</sequence>
<dbReference type="InterPro" id="IPR039422">
    <property type="entry name" value="MarR/SlyA-like"/>
</dbReference>
<organism evidence="5 7">
    <name type="scientific">Paenalcaligenes hominis</name>
    <dbReference type="NCBI Taxonomy" id="643674"/>
    <lineage>
        <taxon>Bacteria</taxon>
        <taxon>Pseudomonadati</taxon>
        <taxon>Pseudomonadota</taxon>
        <taxon>Betaproteobacteria</taxon>
        <taxon>Burkholderiales</taxon>
        <taxon>Alcaligenaceae</taxon>
        <taxon>Paenalcaligenes</taxon>
    </lineage>
</organism>
<dbReference type="PROSITE" id="PS50995">
    <property type="entry name" value="HTH_MARR_2"/>
    <property type="match status" value="1"/>
</dbReference>
<dbReference type="PANTHER" id="PTHR33164:SF64">
    <property type="entry name" value="TRANSCRIPTIONAL REGULATOR SLYA"/>
    <property type="match status" value="1"/>
</dbReference>
<reference evidence="5" key="2">
    <citation type="journal article" date="2021" name="PeerJ">
        <title>Extensive microbial diversity within the chicken gut microbiome revealed by metagenomics and culture.</title>
        <authorList>
            <person name="Gilroy R."/>
            <person name="Ravi A."/>
            <person name="Getino M."/>
            <person name="Pursley I."/>
            <person name="Horton D.L."/>
            <person name="Alikhan N.F."/>
            <person name="Baker D."/>
            <person name="Gharbi K."/>
            <person name="Hall N."/>
            <person name="Watson M."/>
            <person name="Adriaenssens E.M."/>
            <person name="Foster-Nyarko E."/>
            <person name="Jarju S."/>
            <person name="Secka A."/>
            <person name="Antonio M."/>
            <person name="Oren A."/>
            <person name="Chaudhuri R.R."/>
            <person name="La Ragione R."/>
            <person name="Hildebrand F."/>
            <person name="Pallen M.J."/>
        </authorList>
    </citation>
    <scope>NUCLEOTIDE SEQUENCE</scope>
    <source>
        <strain evidence="5">CHK175-13533</strain>
    </source>
</reference>
<dbReference type="Gene3D" id="1.10.10.10">
    <property type="entry name" value="Winged helix-like DNA-binding domain superfamily/Winged helix DNA-binding domain"/>
    <property type="match status" value="1"/>
</dbReference>
<keyword evidence="8" id="KW-1185">Reference proteome</keyword>
<dbReference type="SUPFAM" id="SSF46785">
    <property type="entry name" value="Winged helix' DNA-binding domain"/>
    <property type="match status" value="1"/>
</dbReference>